<keyword evidence="8" id="KW-0472">Membrane</keyword>
<evidence type="ECO:0000256" key="1">
    <source>
        <dbReference type="ARBA" id="ARBA00004651"/>
    </source>
</evidence>
<dbReference type="PANTHER" id="PTHR32507">
    <property type="entry name" value="NA(+)/H(+) ANTIPORTER 1"/>
    <property type="match status" value="1"/>
</dbReference>
<dbReference type="GO" id="GO:0008324">
    <property type="term" value="F:monoatomic cation transmembrane transporter activity"/>
    <property type="evidence" value="ECO:0007669"/>
    <property type="project" value="InterPro"/>
</dbReference>
<keyword evidence="7" id="KW-0406">Ion transport</keyword>
<dbReference type="Gene3D" id="3.30.70.1450">
    <property type="entry name" value="Regulator of K+ conductance, C-terminal domain"/>
    <property type="match status" value="1"/>
</dbReference>
<dbReference type="GO" id="GO:1902600">
    <property type="term" value="P:proton transmembrane transport"/>
    <property type="evidence" value="ECO:0007669"/>
    <property type="project" value="InterPro"/>
</dbReference>
<proteinExistence type="predicted"/>
<dbReference type="InterPro" id="IPR036721">
    <property type="entry name" value="RCK_C_sf"/>
</dbReference>
<dbReference type="SUPFAM" id="SSF116726">
    <property type="entry name" value="TrkA C-terminal domain-like"/>
    <property type="match status" value="1"/>
</dbReference>
<dbReference type="RefSeq" id="WP_066743546.1">
    <property type="nucleotide sequence ID" value="NZ_CALCLR010000120.1"/>
</dbReference>
<keyword evidence="6" id="KW-1133">Transmembrane helix</keyword>
<dbReference type="InterPro" id="IPR006037">
    <property type="entry name" value="RCK_C"/>
</dbReference>
<dbReference type="GeneID" id="83057132"/>
<evidence type="ECO:0000256" key="5">
    <source>
        <dbReference type="ARBA" id="ARBA00022692"/>
    </source>
</evidence>
<comment type="subcellular location">
    <subcellularLocation>
        <location evidence="1">Cell membrane</location>
        <topology evidence="1">Multi-pass membrane protein</topology>
    </subcellularLocation>
</comment>
<evidence type="ECO:0000256" key="4">
    <source>
        <dbReference type="ARBA" id="ARBA00022475"/>
    </source>
</evidence>
<evidence type="ECO:0000256" key="2">
    <source>
        <dbReference type="ARBA" id="ARBA00022448"/>
    </source>
</evidence>
<dbReference type="NCBIfam" id="NF003715">
    <property type="entry name" value="PRK05326.1-2"/>
    <property type="match status" value="1"/>
</dbReference>
<name>A0A1B2I387_9BACT</name>
<dbReference type="GO" id="GO:0005886">
    <property type="term" value="C:plasma membrane"/>
    <property type="evidence" value="ECO:0007669"/>
    <property type="project" value="UniProtKB-SubCell"/>
</dbReference>
<dbReference type="AlphaFoldDB" id="A0A1B2I387"/>
<dbReference type="GO" id="GO:0015297">
    <property type="term" value="F:antiporter activity"/>
    <property type="evidence" value="ECO:0007669"/>
    <property type="project" value="UniProtKB-KW"/>
</dbReference>
<keyword evidence="2" id="KW-0813">Transport</keyword>
<evidence type="ECO:0000313" key="10">
    <source>
        <dbReference type="Proteomes" id="UP000093044"/>
    </source>
</evidence>
<keyword evidence="3" id="KW-0050">Antiport</keyword>
<keyword evidence="5" id="KW-0812">Transmembrane</keyword>
<dbReference type="Pfam" id="PF00999">
    <property type="entry name" value="Na_H_Exchanger"/>
    <property type="match status" value="1"/>
</dbReference>
<accession>A0A1B2I387</accession>
<evidence type="ECO:0000256" key="7">
    <source>
        <dbReference type="ARBA" id="ARBA00023065"/>
    </source>
</evidence>
<keyword evidence="4" id="KW-1003">Cell membrane</keyword>
<evidence type="ECO:0000313" key="9">
    <source>
        <dbReference type="EMBL" id="ANZ44429.1"/>
    </source>
</evidence>
<dbReference type="Proteomes" id="UP000093044">
    <property type="component" value="Chromosome"/>
</dbReference>
<reference evidence="9" key="1">
    <citation type="submission" date="2016-08" db="EMBL/GenBank/DDBJ databases">
        <title>Complete genome of Cloacibacillus porcorum.</title>
        <authorList>
            <person name="Looft T."/>
            <person name="Bayles D.O."/>
            <person name="Alt D.P."/>
        </authorList>
    </citation>
    <scope>NUCLEOTIDE SEQUENCE [LARGE SCALE GENOMIC DNA]</scope>
    <source>
        <strain evidence="9">CL-84</strain>
    </source>
</reference>
<evidence type="ECO:0000256" key="8">
    <source>
        <dbReference type="ARBA" id="ARBA00023136"/>
    </source>
</evidence>
<dbReference type="PANTHER" id="PTHR32507:SF7">
    <property type="entry name" value="K(+)_H(+) ANTIPORTER NHAP2"/>
    <property type="match status" value="1"/>
</dbReference>
<dbReference type="KEGG" id="cpor:BED41_04595"/>
<dbReference type="Pfam" id="PF02080">
    <property type="entry name" value="TrkA_C"/>
    <property type="match status" value="1"/>
</dbReference>
<dbReference type="Gene3D" id="1.20.1530.20">
    <property type="match status" value="1"/>
</dbReference>
<gene>
    <name evidence="9" type="ORF">BED41_04595</name>
</gene>
<evidence type="ECO:0000256" key="6">
    <source>
        <dbReference type="ARBA" id="ARBA00022989"/>
    </source>
</evidence>
<dbReference type="GO" id="GO:0006813">
    <property type="term" value="P:potassium ion transport"/>
    <property type="evidence" value="ECO:0007669"/>
    <property type="project" value="InterPro"/>
</dbReference>
<protein>
    <submittedName>
        <fullName evidence="9">K+/H+ antiporter</fullName>
    </submittedName>
</protein>
<dbReference type="InterPro" id="IPR006153">
    <property type="entry name" value="Cation/H_exchanger_TM"/>
</dbReference>
<dbReference type="InterPro" id="IPR038770">
    <property type="entry name" value="Na+/solute_symporter_sf"/>
</dbReference>
<evidence type="ECO:0000256" key="3">
    <source>
        <dbReference type="ARBA" id="ARBA00022449"/>
    </source>
</evidence>
<dbReference type="OrthoDB" id="9810759at2"/>
<keyword evidence="10" id="KW-1185">Reference proteome</keyword>
<sequence length="486" mass="52150">MDNINALILFVSLILLFCIAFSRFLTKAGIPVLVFFILAGMIMGSDGIGGIYFDNAAVASTIGNFAICYILFAGGMATSWKSAREVLVPGVLLSTVGVIITAVLVGVAAYLLVGLTWLQGLLLGAVVSCTDAASVFSILRSNNLNLKAPLAPLLELESSSNDPTAYMLTIAIIGLMTAPDSSFFSFVTLFVMQFVIGGVLGLAFGFAGAWVMNRIRLNSDGLYPVVAATLAALIYSAVQVMQGNGFLGIYIAGMVMGNMKLVYKSSLVRFFDGFSWLMQILVFVTLGLLVFPSQLPSVWLPALTISAMLMFIIRPAAVFLTLLPFKYTKKAQLLVSWVGLRGASSIVFASYALTYALPNGDVIFNMVFFISLTSVIIQGSLLAPMASLLDQLDHEDKTLVSRSFTDYEEELQGGLYELSVTKGSSAVGMAVEELKFPESVRIMLIRRGSGTVTPTGKTQVKEGDMLMVTANNTDVLLALKERLGFA</sequence>
<organism evidence="9 10">
    <name type="scientific">Cloacibacillus porcorum</name>
    <dbReference type="NCBI Taxonomy" id="1197717"/>
    <lineage>
        <taxon>Bacteria</taxon>
        <taxon>Thermotogati</taxon>
        <taxon>Synergistota</taxon>
        <taxon>Synergistia</taxon>
        <taxon>Synergistales</taxon>
        <taxon>Synergistaceae</taxon>
        <taxon>Cloacibacillus</taxon>
    </lineage>
</organism>
<dbReference type="NCBIfam" id="NF003716">
    <property type="entry name" value="PRK05326.1-3"/>
    <property type="match status" value="1"/>
</dbReference>
<dbReference type="PROSITE" id="PS51202">
    <property type="entry name" value="RCK_C"/>
    <property type="match status" value="1"/>
</dbReference>
<dbReference type="EMBL" id="CP016757">
    <property type="protein sequence ID" value="ANZ44429.1"/>
    <property type="molecule type" value="Genomic_DNA"/>
</dbReference>